<organism evidence="1 2">
    <name type="scientific">Petrotoga halophila DSM 16923</name>
    <dbReference type="NCBI Taxonomy" id="1122953"/>
    <lineage>
        <taxon>Bacteria</taxon>
        <taxon>Thermotogati</taxon>
        <taxon>Thermotogota</taxon>
        <taxon>Thermotogae</taxon>
        <taxon>Petrotogales</taxon>
        <taxon>Petrotogaceae</taxon>
        <taxon>Petrotoga</taxon>
    </lineage>
</organism>
<reference evidence="1 2" key="1">
    <citation type="submission" date="2014-01" db="EMBL/GenBank/DDBJ databases">
        <title>Comparative genomics of Petrotoga.</title>
        <authorList>
            <person name="Chow K."/>
            <person name="Charchuk R."/>
            <person name="Nesbo C.L."/>
        </authorList>
    </citation>
    <scope>NUCLEOTIDE SEQUENCE [LARGE SCALE GENOMIC DNA]</scope>
    <source>
        <strain evidence="1 2">DSM 16923</strain>
    </source>
</reference>
<protein>
    <submittedName>
        <fullName evidence="1">5-methylcytosine-specific restriction protein C</fullName>
    </submittedName>
</protein>
<evidence type="ECO:0000313" key="1">
    <source>
        <dbReference type="EMBL" id="POZ93206.1"/>
    </source>
</evidence>
<dbReference type="PANTHER" id="PTHR38733:SF1">
    <property type="entry name" value="TYPE IV METHYL-DIRECTED RESTRICTION ENZYME ECOKMCRBC"/>
    <property type="match status" value="1"/>
</dbReference>
<evidence type="ECO:0000313" key="2">
    <source>
        <dbReference type="Proteomes" id="UP000236950"/>
    </source>
</evidence>
<comment type="caution">
    <text evidence="1">The sequence shown here is derived from an EMBL/GenBank/DDBJ whole genome shotgun (WGS) entry which is preliminary data.</text>
</comment>
<dbReference type="AlphaFoldDB" id="A0A2S5EJ92"/>
<dbReference type="InterPro" id="IPR014407">
    <property type="entry name" value="McrC_bac"/>
</dbReference>
<dbReference type="EMBL" id="JALY01000062">
    <property type="protein sequence ID" value="POZ93206.1"/>
    <property type="molecule type" value="Genomic_DNA"/>
</dbReference>
<keyword evidence="2" id="KW-1185">Reference proteome</keyword>
<proteinExistence type="predicted"/>
<dbReference type="Proteomes" id="UP000236950">
    <property type="component" value="Unassembled WGS sequence"/>
</dbReference>
<dbReference type="PANTHER" id="PTHR38733">
    <property type="entry name" value="PROTEIN MCRC"/>
    <property type="match status" value="1"/>
</dbReference>
<dbReference type="GO" id="GO:0009307">
    <property type="term" value="P:DNA restriction-modification system"/>
    <property type="evidence" value="ECO:0007669"/>
    <property type="project" value="InterPro"/>
</dbReference>
<dbReference type="InterPro" id="IPR019292">
    <property type="entry name" value="McrC"/>
</dbReference>
<dbReference type="Pfam" id="PF10117">
    <property type="entry name" value="McrBC"/>
    <property type="match status" value="1"/>
</dbReference>
<name>A0A2S5EJ92_9BACT</name>
<sequence>MIRIQNIYYMLAYAFQVLNEEGYKQVATEDFEYASDLFAAILAKGINNQIKRGLSREYISKTEAIISPAGKINVSTSIVQNSMLKKKIVCDYDEFTENSYMNKILKTTAMLLIRCPEVSAQYKKALRKAIFYFGSVDEVNLRKVQWSSIRYHRNNNTYKMLLNICYLIIESMLMTEQDGSQKLARYIDDQRMHRLYEKFVLEYYRKHYPQFNASAAIINWDVGSGRIEYLPQMQSDITLRYKGKTLIIDTKYYEHTMQTNSLFNNQTLHSQNMYQIFTYVKNMDSTHSGNVSGLLLYAKTDEDIVPDNDYIIGGNRISVKTLDLNSDFSNISKQLNAIVEKLLL</sequence>
<dbReference type="NCBIfam" id="NF007277">
    <property type="entry name" value="PRK09736.1"/>
    <property type="match status" value="1"/>
</dbReference>
<dbReference type="RefSeq" id="WP_103898162.1">
    <property type="nucleotide sequence ID" value="NZ_JALY01000062.1"/>
</dbReference>
<accession>A0A2S5EJ92</accession>
<gene>
    <name evidence="1" type="ORF">AA81_03030</name>
</gene>
<dbReference type="PIRSF" id="PIRSF003109">
    <property type="entry name" value="McrC"/>
    <property type="match status" value="1"/>
</dbReference>